<feature type="domain" description="D-isomer specific 2-hydroxyacid dehydrogenase NAD-binding" evidence="5">
    <location>
        <begin position="112"/>
        <end position="300"/>
    </location>
</feature>
<dbReference type="Pfam" id="PF00389">
    <property type="entry name" value="2-Hacid_dh"/>
    <property type="match status" value="1"/>
</dbReference>
<dbReference type="InterPro" id="IPR036291">
    <property type="entry name" value="NAD(P)-bd_dom_sf"/>
</dbReference>
<keyword evidence="2" id="KW-0520">NAD</keyword>
<dbReference type="InterPro" id="IPR006140">
    <property type="entry name" value="D-isomer_DH_NAD-bd"/>
</dbReference>
<sequence length="333" mass="36331">MVKIAAYGVRPLERPYFDRLNKYNYDLIYIEDLLTHDNADLAKDADAVLVRGNCLVDRDNLERFASWGIKYVFTRTVGYNHIDLVAAADLDIAVARVPGYSPYAVAELAFTLGMTLFRHVNLAINDTRRGDFRVTDGMFSHEIHRSTVGIVGAGRIGFTEAKLYQGLGADVLAYDPYPSPAAKEALELVDLPTLLATSDIVSIHVPYFPGKNEDLIDADFVHRMKDGAVLVNTARGELANVPAILAGIDSGHLSGYGADVIVDEATILGKHFDDVADVPSAPVRDLLAANPRVLITPHIGSYTEPALEDMISISYDNFNEILTTGSTKNAIHA</sequence>
<dbReference type="PANTHER" id="PTHR43026:SF1">
    <property type="entry name" value="2-HYDROXYACID DEHYDROGENASE HOMOLOG 1-RELATED"/>
    <property type="match status" value="1"/>
</dbReference>
<evidence type="ECO:0000256" key="3">
    <source>
        <dbReference type="RuleBase" id="RU003719"/>
    </source>
</evidence>
<evidence type="ECO:0000313" key="6">
    <source>
        <dbReference type="EMBL" id="KRN02344.1"/>
    </source>
</evidence>
<dbReference type="PATRIC" id="fig|1423803.3.peg.2086"/>
<evidence type="ECO:0000256" key="1">
    <source>
        <dbReference type="ARBA" id="ARBA00005854"/>
    </source>
</evidence>
<dbReference type="AlphaFoldDB" id="A0A0R2DEB8"/>
<proteinExistence type="inferred from homology"/>
<protein>
    <submittedName>
        <fullName evidence="6">Lactate dehydrogenase</fullName>
    </submittedName>
</protein>
<reference evidence="6 7" key="1">
    <citation type="journal article" date="2015" name="Genome Announc.">
        <title>Expanding the biotechnology potential of lactobacilli through comparative genomics of 213 strains and associated genera.</title>
        <authorList>
            <person name="Sun Z."/>
            <person name="Harris H.M."/>
            <person name="McCann A."/>
            <person name="Guo C."/>
            <person name="Argimon S."/>
            <person name="Zhang W."/>
            <person name="Yang X."/>
            <person name="Jeffery I.B."/>
            <person name="Cooney J.C."/>
            <person name="Kagawa T.F."/>
            <person name="Liu W."/>
            <person name="Song Y."/>
            <person name="Salvetti E."/>
            <person name="Wrobel A."/>
            <person name="Rasinkangas P."/>
            <person name="Parkhill J."/>
            <person name="Rea M.C."/>
            <person name="O'Sullivan O."/>
            <person name="Ritari J."/>
            <person name="Douillard F.P."/>
            <person name="Paul Ross R."/>
            <person name="Yang R."/>
            <person name="Briner A.E."/>
            <person name="Felis G.E."/>
            <person name="de Vos W.M."/>
            <person name="Barrangou R."/>
            <person name="Klaenhammer T.R."/>
            <person name="Caufield P.W."/>
            <person name="Cui Y."/>
            <person name="Zhang H."/>
            <person name="O'Toole P.W."/>
        </authorList>
    </citation>
    <scope>NUCLEOTIDE SEQUENCE [LARGE SCALE GENOMIC DNA]</scope>
    <source>
        <strain evidence="6 7">DSM 21775</strain>
    </source>
</reference>
<dbReference type="PANTHER" id="PTHR43026">
    <property type="entry name" value="2-HYDROXYACID DEHYDROGENASE HOMOLOG 1-RELATED"/>
    <property type="match status" value="1"/>
</dbReference>
<name>A0A0R2DEB8_9LACO</name>
<dbReference type="InterPro" id="IPR006139">
    <property type="entry name" value="D-isomer_2_OHA_DH_cat_dom"/>
</dbReference>
<dbReference type="OrthoDB" id="9805416at2"/>
<dbReference type="GO" id="GO:0008720">
    <property type="term" value="F:D-lactate dehydrogenase (NAD+) activity"/>
    <property type="evidence" value="ECO:0007669"/>
    <property type="project" value="TreeGrafter"/>
</dbReference>
<gene>
    <name evidence="6" type="ORF">FD13_GL002026</name>
</gene>
<comment type="similarity">
    <text evidence="1 3">Belongs to the D-isomer specific 2-hydroxyacid dehydrogenase family.</text>
</comment>
<accession>A0A0R2DEB8</accession>
<dbReference type="GO" id="GO:0051287">
    <property type="term" value="F:NAD binding"/>
    <property type="evidence" value="ECO:0007669"/>
    <property type="project" value="InterPro"/>
</dbReference>
<organism evidence="6 7">
    <name type="scientific">Levilactobacillus senmaizukei DSM 21775 = NBRC 103853</name>
    <dbReference type="NCBI Taxonomy" id="1423803"/>
    <lineage>
        <taxon>Bacteria</taxon>
        <taxon>Bacillati</taxon>
        <taxon>Bacillota</taxon>
        <taxon>Bacilli</taxon>
        <taxon>Lactobacillales</taxon>
        <taxon>Lactobacillaceae</taxon>
        <taxon>Levilactobacillus</taxon>
    </lineage>
</organism>
<keyword evidence="7" id="KW-1185">Reference proteome</keyword>
<dbReference type="SUPFAM" id="SSF51735">
    <property type="entry name" value="NAD(P)-binding Rossmann-fold domains"/>
    <property type="match status" value="1"/>
</dbReference>
<dbReference type="PROSITE" id="PS00065">
    <property type="entry name" value="D_2_HYDROXYACID_DH_1"/>
    <property type="match status" value="1"/>
</dbReference>
<evidence type="ECO:0000259" key="5">
    <source>
        <dbReference type="Pfam" id="PF02826"/>
    </source>
</evidence>
<dbReference type="InterPro" id="IPR058205">
    <property type="entry name" value="D-LDH-like"/>
</dbReference>
<dbReference type="STRING" id="1423803.FD13_GL002026"/>
<dbReference type="Pfam" id="PF02826">
    <property type="entry name" value="2-Hacid_dh_C"/>
    <property type="match status" value="1"/>
</dbReference>
<dbReference type="SUPFAM" id="SSF52283">
    <property type="entry name" value="Formate/glycerate dehydrogenase catalytic domain-like"/>
    <property type="match status" value="1"/>
</dbReference>
<evidence type="ECO:0000256" key="2">
    <source>
        <dbReference type="ARBA" id="ARBA00023027"/>
    </source>
</evidence>
<evidence type="ECO:0000313" key="7">
    <source>
        <dbReference type="Proteomes" id="UP000051589"/>
    </source>
</evidence>
<comment type="caution">
    <text evidence="6">The sequence shown here is derived from an EMBL/GenBank/DDBJ whole genome shotgun (WGS) entry which is preliminary data.</text>
</comment>
<dbReference type="EMBL" id="AYZH01000008">
    <property type="protein sequence ID" value="KRN02344.1"/>
    <property type="molecule type" value="Genomic_DNA"/>
</dbReference>
<dbReference type="InterPro" id="IPR029752">
    <property type="entry name" value="D-isomer_DH_CS1"/>
</dbReference>
<keyword evidence="3" id="KW-0560">Oxidoreductase</keyword>
<dbReference type="Gene3D" id="3.40.50.720">
    <property type="entry name" value="NAD(P)-binding Rossmann-like Domain"/>
    <property type="match status" value="2"/>
</dbReference>
<dbReference type="Proteomes" id="UP000051589">
    <property type="component" value="Unassembled WGS sequence"/>
</dbReference>
<evidence type="ECO:0000259" key="4">
    <source>
        <dbReference type="Pfam" id="PF00389"/>
    </source>
</evidence>
<dbReference type="RefSeq" id="WP_061776366.1">
    <property type="nucleotide sequence ID" value="NZ_AYZH01000008.1"/>
</dbReference>
<feature type="domain" description="D-isomer specific 2-hydroxyacid dehydrogenase catalytic" evidence="4">
    <location>
        <begin position="10"/>
        <end position="331"/>
    </location>
</feature>